<feature type="region of interest" description="Disordered" evidence="1">
    <location>
        <begin position="388"/>
        <end position="408"/>
    </location>
</feature>
<comment type="caution">
    <text evidence="2">The sequence shown here is derived from an EMBL/GenBank/DDBJ whole genome shotgun (WGS) entry which is preliminary data.</text>
</comment>
<feature type="compositionally biased region" description="Polar residues" evidence="1">
    <location>
        <begin position="724"/>
        <end position="742"/>
    </location>
</feature>
<dbReference type="AlphaFoldDB" id="A0A1D2JN57"/>
<feature type="region of interest" description="Disordered" evidence="1">
    <location>
        <begin position="721"/>
        <end position="768"/>
    </location>
</feature>
<proteinExistence type="predicted"/>
<evidence type="ECO:0000313" key="2">
    <source>
        <dbReference type="EMBL" id="ODH44301.1"/>
    </source>
</evidence>
<dbReference type="PANTHER" id="PTHR42106:SF1">
    <property type="match status" value="1"/>
</dbReference>
<feature type="compositionally biased region" description="Low complexity" evidence="1">
    <location>
        <begin position="438"/>
        <end position="449"/>
    </location>
</feature>
<accession>A0A1D2JN57</accession>
<dbReference type="VEuPathDB" id="FungiDB:PABG_01841"/>
<organism evidence="2 3">
    <name type="scientific">Paracoccidioides brasiliensis</name>
    <dbReference type="NCBI Taxonomy" id="121759"/>
    <lineage>
        <taxon>Eukaryota</taxon>
        <taxon>Fungi</taxon>
        <taxon>Dikarya</taxon>
        <taxon>Ascomycota</taxon>
        <taxon>Pezizomycotina</taxon>
        <taxon>Eurotiomycetes</taxon>
        <taxon>Eurotiomycetidae</taxon>
        <taxon>Onygenales</taxon>
        <taxon>Ajellomycetaceae</taxon>
        <taxon>Paracoccidioides</taxon>
    </lineage>
</organism>
<protein>
    <submittedName>
        <fullName evidence="2">Uncharacterized protein</fullName>
    </submittedName>
</protein>
<gene>
    <name evidence="2" type="ORF">ACO22_00921</name>
</gene>
<feature type="region of interest" description="Disordered" evidence="1">
    <location>
        <begin position="320"/>
        <end position="349"/>
    </location>
</feature>
<reference evidence="2 3" key="1">
    <citation type="submission" date="2016-06" db="EMBL/GenBank/DDBJ databases">
        <authorList>
            <person name="Kjaerup R.B."/>
            <person name="Dalgaard T.S."/>
            <person name="Juul-Madsen H.R."/>
        </authorList>
    </citation>
    <scope>NUCLEOTIDE SEQUENCE [LARGE SCALE GENOMIC DNA]</scope>
    <source>
        <strain evidence="2 3">Pb300</strain>
    </source>
</reference>
<dbReference type="PANTHER" id="PTHR42106">
    <property type="entry name" value="CHROMOSOME 10, WHOLE GENOME SHOTGUN SEQUENCE"/>
    <property type="match status" value="1"/>
</dbReference>
<feature type="compositionally biased region" description="Basic and acidic residues" evidence="1">
    <location>
        <begin position="494"/>
        <end position="504"/>
    </location>
</feature>
<feature type="region of interest" description="Disordered" evidence="1">
    <location>
        <begin position="172"/>
        <end position="237"/>
    </location>
</feature>
<dbReference type="Proteomes" id="UP000242814">
    <property type="component" value="Unassembled WGS sequence"/>
</dbReference>
<evidence type="ECO:0000256" key="1">
    <source>
        <dbReference type="SAM" id="MobiDB-lite"/>
    </source>
</evidence>
<feature type="region of interest" description="Disordered" evidence="1">
    <location>
        <begin position="493"/>
        <end position="542"/>
    </location>
</feature>
<evidence type="ECO:0000313" key="3">
    <source>
        <dbReference type="Proteomes" id="UP000242814"/>
    </source>
</evidence>
<dbReference type="EMBL" id="LZYO01000020">
    <property type="protein sequence ID" value="ODH44301.1"/>
    <property type="molecule type" value="Genomic_DNA"/>
</dbReference>
<feature type="compositionally biased region" description="Polar residues" evidence="1">
    <location>
        <begin position="195"/>
        <end position="213"/>
    </location>
</feature>
<feature type="region of interest" description="Disordered" evidence="1">
    <location>
        <begin position="433"/>
        <end position="459"/>
    </location>
</feature>
<sequence length="790" mass="85038">MAHDGGRCDWLRYCEVCPKVLFALFAESCDLKFRYVITLSPSPVFFHPFFINQPLNVHQRPSTFPARIRERDFFLTSPTPSILIAIASSGLLHGQFLYSILQQLFLASYLKNYAIWARLQGLLSSPRQFYHIQRKYNQHSFGANYYPASATPSGSHLTEQLRPKLTGLEGKRELLEPGMSTPTTSRSPVKPRSLSDGSTRTPSSASPNPLNVQRTKDDSAVTAKGPATPQRSDYPPHGLSLQMPARISGSPIAGGSRVPLSPKLDSSHIYGSPASVLPRRSRGLDFSRACTNLHHSTLAESSPDSSPVVVGRGVAIPLRRGTVNSTGMGSPNMSGGLWQPITHGDRPAISSSVSSVNMFESDTSTSSEDDDDESIHMADREDPILMTPQGARAGNAFSNPFSPSTAQNSSADWIGGLSAAKASLLSFQRARFRRSRHSSSSTSGNSAKPSPGPISPPVLKSIESSATCYFSREMSMSEVKSRRESLSLGTSDLRLSDVSDDDNRQGGISSPSSSLAGCSNIDGGRHGVIRRPVTRGGNLLPKPKNFDRIRAALLEEVAPIDFEAQREAEVIRQVRESDSDLPPLSPSLTTPVVSEQKELSIAASKDGLLASSAAAGQSSTSFDRQPTHTSRGIGLLDTYSGRFQTPPAAAQQLTATEDTLMRTPPSAFPSFPVDQQSNNMQTTSQPVLVPLRVEAEVSRPNNKRRRDETLNLTMLKRRAVSPGVSLQNGPVASQSGSLQREQQPSKAGNSAPSAAAPGKAGRGNESGIMKRIGMQGMNETNDGLMNMSID</sequence>
<feature type="compositionally biased region" description="Polar residues" evidence="1">
    <location>
        <begin position="506"/>
        <end position="517"/>
    </location>
</feature>
<name>A0A1D2JN57_PARBR</name>
<feature type="compositionally biased region" description="Polar residues" evidence="1">
    <location>
        <begin position="322"/>
        <end position="333"/>
    </location>
</feature>
<feature type="compositionally biased region" description="Polar residues" evidence="1">
    <location>
        <begin position="396"/>
        <end position="408"/>
    </location>
</feature>
<dbReference type="VEuPathDB" id="FungiDB:PADG_03552"/>
<feature type="compositionally biased region" description="Low complexity" evidence="1">
    <location>
        <begin position="744"/>
        <end position="759"/>
    </location>
</feature>